<keyword evidence="1" id="KW-0433">Leucine-rich repeat</keyword>
<proteinExistence type="predicted"/>
<feature type="region of interest" description="Disordered" evidence="2">
    <location>
        <begin position="1"/>
        <end position="53"/>
    </location>
</feature>
<keyword evidence="3" id="KW-1133">Transmembrane helix</keyword>
<dbReference type="EMBL" id="CP092871">
    <property type="protein sequence ID" value="UYV72085.1"/>
    <property type="molecule type" value="Genomic_DNA"/>
</dbReference>
<dbReference type="InterPro" id="IPR029526">
    <property type="entry name" value="PGBD"/>
</dbReference>
<dbReference type="SUPFAM" id="SSF56672">
    <property type="entry name" value="DNA/RNA polymerases"/>
    <property type="match status" value="1"/>
</dbReference>
<evidence type="ECO:0000256" key="3">
    <source>
        <dbReference type="SAM" id="Phobius"/>
    </source>
</evidence>
<dbReference type="Pfam" id="PF13843">
    <property type="entry name" value="DDE_Tnp_1_7"/>
    <property type="match status" value="1"/>
</dbReference>
<accession>A0ABY6KT96</accession>
<protein>
    <recommendedName>
        <fullName evidence="4">LRRCT domain-containing protein</fullName>
    </recommendedName>
</protein>
<dbReference type="CDD" id="cd09272">
    <property type="entry name" value="RNase_HI_RT_Ty1"/>
    <property type="match status" value="1"/>
</dbReference>
<dbReference type="InterPro" id="IPR000483">
    <property type="entry name" value="Cys-rich_flank_reg_C"/>
</dbReference>
<keyword evidence="3" id="KW-0472">Membrane</keyword>
<dbReference type="PANTHER" id="PTHR46599:SF6">
    <property type="entry name" value="DUAL SPECIFICITY PHOSPHATASE 26"/>
    <property type="match status" value="1"/>
</dbReference>
<dbReference type="Gene3D" id="3.60.10.10">
    <property type="entry name" value="Endonuclease/exonuclease/phosphatase"/>
    <property type="match status" value="1"/>
</dbReference>
<organism evidence="5 6">
    <name type="scientific">Cordylochernes scorpioides</name>
    <dbReference type="NCBI Taxonomy" id="51811"/>
    <lineage>
        <taxon>Eukaryota</taxon>
        <taxon>Metazoa</taxon>
        <taxon>Ecdysozoa</taxon>
        <taxon>Arthropoda</taxon>
        <taxon>Chelicerata</taxon>
        <taxon>Arachnida</taxon>
        <taxon>Pseudoscorpiones</taxon>
        <taxon>Cheliferoidea</taxon>
        <taxon>Chernetidae</taxon>
        <taxon>Cordylochernes</taxon>
    </lineage>
</organism>
<feature type="compositionally biased region" description="Acidic residues" evidence="2">
    <location>
        <begin position="17"/>
        <end position="27"/>
    </location>
</feature>
<gene>
    <name evidence="5" type="ORF">LAZ67_9001767</name>
</gene>
<keyword evidence="6" id="KW-1185">Reference proteome</keyword>
<dbReference type="InterPro" id="IPR036691">
    <property type="entry name" value="Endo/exonu/phosph_ase_sf"/>
</dbReference>
<keyword evidence="3" id="KW-0812">Transmembrane</keyword>
<dbReference type="Pfam" id="PF07727">
    <property type="entry name" value="RVT_2"/>
    <property type="match status" value="1"/>
</dbReference>
<dbReference type="Proteomes" id="UP001235939">
    <property type="component" value="Chromosome 09"/>
</dbReference>
<dbReference type="InterPro" id="IPR013103">
    <property type="entry name" value="RVT_2"/>
</dbReference>
<evidence type="ECO:0000313" key="6">
    <source>
        <dbReference type="Proteomes" id="UP001235939"/>
    </source>
</evidence>
<evidence type="ECO:0000259" key="4">
    <source>
        <dbReference type="SMART" id="SM00082"/>
    </source>
</evidence>
<dbReference type="Pfam" id="PF00078">
    <property type="entry name" value="RVT_1"/>
    <property type="match status" value="1"/>
</dbReference>
<feature type="transmembrane region" description="Helical" evidence="3">
    <location>
        <begin position="1870"/>
        <end position="1892"/>
    </location>
</feature>
<dbReference type="InterPro" id="IPR000477">
    <property type="entry name" value="RT_dom"/>
</dbReference>
<evidence type="ECO:0000256" key="1">
    <source>
        <dbReference type="ARBA" id="ARBA00022614"/>
    </source>
</evidence>
<dbReference type="InterPro" id="IPR043502">
    <property type="entry name" value="DNA/RNA_pol_sf"/>
</dbReference>
<dbReference type="CDD" id="cd01650">
    <property type="entry name" value="RT_nLTR_like"/>
    <property type="match status" value="1"/>
</dbReference>
<dbReference type="SMART" id="SM00082">
    <property type="entry name" value="LRRCT"/>
    <property type="match status" value="1"/>
</dbReference>
<evidence type="ECO:0000313" key="5">
    <source>
        <dbReference type="EMBL" id="UYV72085.1"/>
    </source>
</evidence>
<sequence length="1946" mass="222489">MLSNADFLRDDNNIPNPDDEESETDDHIEERNWSTDTEQYTLSEEENNEDPSFNYYIGKDQKTKWKKALPPKNVRTRSKNIITHLPGVKGEARNAKSIFDCWNLFIDDNILECIVTNTNIYIWNIQQNYSREIDANLTNLHEIKALLGIIYFLGVMKANKLNTDDAWARDSTGFELCRIAMSENRFRFLLRVIRFDDKATRNERLRQDKLAAVRLILDTFVKNCQKQYSPSEYIMVDEKLDAFRGKCNFRQYIPSKHNKYGIKLFALVDSKMFYTCNLEIYSGKNPEGPYNVSNSPSDVVERLCEPIKGTGRNVTMDNWFTSYSLALKLLQQYRLTIVGTLKRNKKEIPSEFVISRGRNVHTSVFGFQSEMTLLSYKPKENKVVLMLSTLHHDANIDDSTGELKKPEMIMFYNMPKGGVDMMDEMTATYNCARNSRRWPMVIFYSLLNIGAINSQIIHFANGNASKVKSRRHFLKTLSIDLIEEMVKVCTVSGRIPCEIKEKASDIFNLLEPGPSKKPKIGERHRCKKCQKEKKDRKTIQHCQYCFAFLYGKSMNAELIGEGYFTCVLPNESPKQILVKNVLYVPGMKENLLSVNRLTQLDFEVNFKRNICEIKRNGELCGLGNNVSNIYLLKTGEKLNFVSDGECKNCIHIWHKKLGHRGSDAIEFLMKDQRRILIAKTKELFGRGIKAKLRNNKLIIDDTTYSVVNGTQGYLHNPLMLPTSLNASRNSKDEVISPNAVQFINFLEDNLLVIINGRTKSDGNGEYTYISERGSSVVDYCIVSHSLLEPRIDLLINPLPYSDYMPMVIKMDSNLDGMKLESSTPCTFKKYKWASEKETTFIQNLVAIQGSWNSPIEMLTNNFTNQIRSAMHTAGMQVVITPDGPKSKPWFDRGEGLCGFWKTISLFKNRRTTLGNISIQKWQQFYTELLATSPPVKYDLSIRVILMPDDELMAEISLSEITGEIAHLKRNKACGLDNIPNEAIKALPPAYLTALKDIYNRVLKTGQFPTTWCKTIIHPIFKNGDADNPHNYRGIALLSNLAKLFSSIMKIRLSNWTENRAIIPENQAGFRKEHSHTCQDHIFTLVSLIQLTLRRKRRKFYAFFIDLKKAFDTVRQALLWEKLLDIGLNFRSINLIKYYYENMTAVVRWNNSFTEFIKIKSGVLQVSALTLRRSQRSTKGIPPQRYSLHANYASIREPLNWNELDNLLLDEKKEWLKASEEEMKSLIENDTWTLTDLPPGKKSIGMSALTLRRSQRSTKGIPPQRYSLHANYASIREPLNWNELDNLLLDEKKEWLKASEEEMKSLIENDTWTLTDLPPGKKSIGSKWIFKAKYNQDGNVERFKARLVAKDDFLICSTSNDYINEVKSKLSEHIQLTDMGDATHYLGIKIDKDIDGNILLHQKLKILRILDKYGMSSSKGVSTPLEVGYLNIKENRLLPSNEKYRKLIGELMYIANCTRPEISSAIGILSRRVVKPNEHDLKALKRILGYLKSTLDLVLVFETSSSVELTGYTDADWGNEKDRKSTTGYIYKLGTNLITWVSQKQNSVSLSSTEAEYVAAATAAQEAIWLDLLMSDFGFEIEKPIILNEVNQSCNPFSCQCGLMPFARYLRYSQLTVRSKQSAKCEDPAGSRVVDLLLDCPESESQSCRDSPDLRPKLEALAHNLTLQIKSMEWDGYQFQINYALLGTNTSLPVQPSCKLIRLHNNATHPQLSVPCPTPTEPEIFKLIMPNVDFSRVCLHLLLARGLTIEKCSDVVLTQRRNGLQIHLNQLLPNVSLELDHSDPEATLLRWTISEMDPLESCVLKLGIFLADKTNHEKQHPCRNGSEYLSGLQVNGACLTITFTLLDRHITKCSNFPPPPSPPSPGSSLPLYPIIAVSSIFLVALLIIAILLIKVTCQKQSSREVYKVRFERESFSSKSRHSAEEQHFIEEMKHNLPPPSMTTFRHK</sequence>
<evidence type="ECO:0000256" key="2">
    <source>
        <dbReference type="SAM" id="MobiDB-lite"/>
    </source>
</evidence>
<dbReference type="PANTHER" id="PTHR46599">
    <property type="entry name" value="PIGGYBAC TRANSPOSABLE ELEMENT-DERIVED PROTEIN 4"/>
    <property type="match status" value="1"/>
</dbReference>
<name>A0ABY6KT96_9ARAC</name>
<reference evidence="5 6" key="1">
    <citation type="submission" date="2022-01" db="EMBL/GenBank/DDBJ databases">
        <title>A chromosomal length assembly of Cordylochernes scorpioides.</title>
        <authorList>
            <person name="Zeh D."/>
            <person name="Zeh J."/>
        </authorList>
    </citation>
    <scope>NUCLEOTIDE SEQUENCE [LARGE SCALE GENOMIC DNA]</scope>
    <source>
        <strain evidence="5">IN4F17</strain>
        <tissue evidence="5">Whole Body</tissue>
    </source>
</reference>
<feature type="domain" description="LRRCT" evidence="4">
    <location>
        <begin position="1594"/>
        <end position="1640"/>
    </location>
</feature>